<name>A0A9N8V6N3_FUNMO</name>
<dbReference type="Proteomes" id="UP000789375">
    <property type="component" value="Unassembled WGS sequence"/>
</dbReference>
<comment type="caution">
    <text evidence="1">The sequence shown here is derived from an EMBL/GenBank/DDBJ whole genome shotgun (WGS) entry which is preliminary data.</text>
</comment>
<sequence>MNLWSIYNCWGDKRPDIEKVISLISYNDRVDNVISSFQL</sequence>
<proteinExistence type="predicted"/>
<dbReference type="EMBL" id="CAJVPP010000070">
    <property type="protein sequence ID" value="CAG8439473.1"/>
    <property type="molecule type" value="Genomic_DNA"/>
</dbReference>
<gene>
    <name evidence="1" type="ORF">FMOSSE_LOCUS688</name>
</gene>
<keyword evidence="2" id="KW-1185">Reference proteome</keyword>
<evidence type="ECO:0000313" key="1">
    <source>
        <dbReference type="EMBL" id="CAG8439473.1"/>
    </source>
</evidence>
<organism evidence="1 2">
    <name type="scientific">Funneliformis mosseae</name>
    <name type="common">Endomycorrhizal fungus</name>
    <name type="synonym">Glomus mosseae</name>
    <dbReference type="NCBI Taxonomy" id="27381"/>
    <lineage>
        <taxon>Eukaryota</taxon>
        <taxon>Fungi</taxon>
        <taxon>Fungi incertae sedis</taxon>
        <taxon>Mucoromycota</taxon>
        <taxon>Glomeromycotina</taxon>
        <taxon>Glomeromycetes</taxon>
        <taxon>Glomerales</taxon>
        <taxon>Glomeraceae</taxon>
        <taxon>Funneliformis</taxon>
    </lineage>
</organism>
<reference evidence="1" key="1">
    <citation type="submission" date="2021-06" db="EMBL/GenBank/DDBJ databases">
        <authorList>
            <person name="Kallberg Y."/>
            <person name="Tangrot J."/>
            <person name="Rosling A."/>
        </authorList>
    </citation>
    <scope>NUCLEOTIDE SEQUENCE</scope>
    <source>
        <strain evidence="1">87-6 pot B 2015</strain>
    </source>
</reference>
<evidence type="ECO:0000313" key="2">
    <source>
        <dbReference type="Proteomes" id="UP000789375"/>
    </source>
</evidence>
<protein>
    <submittedName>
        <fullName evidence="1">12742_t:CDS:1</fullName>
    </submittedName>
</protein>
<dbReference type="AlphaFoldDB" id="A0A9N8V6N3"/>
<accession>A0A9N8V6N3</accession>